<dbReference type="EMBL" id="LSTO01000001">
    <property type="protein sequence ID" value="OWW20478.1"/>
    <property type="molecule type" value="Genomic_DNA"/>
</dbReference>
<evidence type="ECO:0000313" key="4">
    <source>
        <dbReference type="EMBL" id="OWW20478.1"/>
    </source>
</evidence>
<gene>
    <name evidence="4" type="ORF">AYR66_14265</name>
</gene>
<dbReference type="AlphaFoldDB" id="A0A254TL85"/>
<dbReference type="InterPro" id="IPR016187">
    <property type="entry name" value="CTDL_fold"/>
</dbReference>
<feature type="signal peptide" evidence="2">
    <location>
        <begin position="1"/>
        <end position="21"/>
    </location>
</feature>
<evidence type="ECO:0000313" key="5">
    <source>
        <dbReference type="Proteomes" id="UP000197535"/>
    </source>
</evidence>
<comment type="caution">
    <text evidence="4">The sequence shown here is derived from an EMBL/GenBank/DDBJ whole genome shotgun (WGS) entry which is preliminary data.</text>
</comment>
<dbReference type="GO" id="GO:0120147">
    <property type="term" value="F:formylglycine-generating oxidase activity"/>
    <property type="evidence" value="ECO:0007669"/>
    <property type="project" value="TreeGrafter"/>
</dbReference>
<feature type="compositionally biased region" description="Basic and acidic residues" evidence="1">
    <location>
        <begin position="82"/>
        <end position="116"/>
    </location>
</feature>
<name>A0A254TL85_9BURK</name>
<reference evidence="4 5" key="1">
    <citation type="submission" date="2016-02" db="EMBL/GenBank/DDBJ databases">
        <authorList>
            <person name="Wen L."/>
            <person name="He K."/>
            <person name="Yang H."/>
        </authorList>
    </citation>
    <scope>NUCLEOTIDE SEQUENCE [LARGE SCALE GENOMIC DNA]</scope>
    <source>
        <strain evidence="4 5">TSA40</strain>
    </source>
</reference>
<evidence type="ECO:0000259" key="3">
    <source>
        <dbReference type="Pfam" id="PF03781"/>
    </source>
</evidence>
<feature type="domain" description="Sulfatase-modifying factor enzyme-like" evidence="3">
    <location>
        <begin position="156"/>
        <end position="379"/>
    </location>
</feature>
<organism evidence="4 5">
    <name type="scientific">Noviherbaspirillum denitrificans</name>
    <dbReference type="NCBI Taxonomy" id="1968433"/>
    <lineage>
        <taxon>Bacteria</taxon>
        <taxon>Pseudomonadati</taxon>
        <taxon>Pseudomonadota</taxon>
        <taxon>Betaproteobacteria</taxon>
        <taxon>Burkholderiales</taxon>
        <taxon>Oxalobacteraceae</taxon>
        <taxon>Noviherbaspirillum</taxon>
    </lineage>
</organism>
<dbReference type="PANTHER" id="PTHR23150:SF35">
    <property type="entry name" value="BLL6746 PROTEIN"/>
    <property type="match status" value="1"/>
</dbReference>
<feature type="chain" id="PRO_5012106485" description="Sulfatase-modifying factor enzyme-like domain-containing protein" evidence="2">
    <location>
        <begin position="22"/>
        <end position="382"/>
    </location>
</feature>
<protein>
    <recommendedName>
        <fullName evidence="3">Sulfatase-modifying factor enzyme-like domain-containing protein</fullName>
    </recommendedName>
</protein>
<dbReference type="RefSeq" id="WP_337366884.1">
    <property type="nucleotide sequence ID" value="NZ_LSTO01000001.1"/>
</dbReference>
<sequence length="382" mass="41302">MRPTFLIALSLGVSAVGPAPASNLLETGIAAILPKDSAEQVELTFWESIKDSDQVGDYEAYLQAYPKGRFASLAKARIERLRAAAKREAPPETERPAAKSAPEKTHPPKAEPERKRTPPIAKEPPAPKEAPAQAEPVPDKPPPKAATGEIRDCPTCPVLISLPAGSFTMGANSGDPSEKPAHRATISTPFAIGKYEVTVEQWNACAEGGGCPRLGGNYAGNTPVRDVSWDDAQQYVKWLSSTTGKSYRLPSEAEWEYAARGGTSSRFWWGEQMRPGNANCKDCGDPYSADGPAKVGSFAPNAYGLHDVNGSVWEWVADCWHNSYKGAPGDGKPWDMPGCRERVIRGGSWRDGASYMPASTRFKYGASVRHSQNGFRVARDLK</sequence>
<dbReference type="Pfam" id="PF03781">
    <property type="entry name" value="FGE-sulfatase"/>
    <property type="match status" value="1"/>
</dbReference>
<feature type="region of interest" description="Disordered" evidence="1">
    <location>
        <begin position="82"/>
        <end position="151"/>
    </location>
</feature>
<evidence type="ECO:0000256" key="1">
    <source>
        <dbReference type="SAM" id="MobiDB-lite"/>
    </source>
</evidence>
<proteinExistence type="predicted"/>
<dbReference type="Proteomes" id="UP000197535">
    <property type="component" value="Unassembled WGS sequence"/>
</dbReference>
<evidence type="ECO:0000256" key="2">
    <source>
        <dbReference type="SAM" id="SignalP"/>
    </source>
</evidence>
<dbReference type="Gene3D" id="3.90.1580.10">
    <property type="entry name" value="paralog of FGE (formylglycine-generating enzyme)"/>
    <property type="match status" value="1"/>
</dbReference>
<dbReference type="SUPFAM" id="SSF56436">
    <property type="entry name" value="C-type lectin-like"/>
    <property type="match status" value="1"/>
</dbReference>
<dbReference type="PANTHER" id="PTHR23150">
    <property type="entry name" value="SULFATASE MODIFYING FACTOR 1, 2"/>
    <property type="match status" value="1"/>
</dbReference>
<keyword evidence="5" id="KW-1185">Reference proteome</keyword>
<accession>A0A254TL85</accession>
<dbReference type="InterPro" id="IPR051043">
    <property type="entry name" value="Sulfatase_Mod_Factor_Kinase"/>
</dbReference>
<keyword evidence="2" id="KW-0732">Signal</keyword>
<dbReference type="InterPro" id="IPR005532">
    <property type="entry name" value="SUMF_dom"/>
</dbReference>
<dbReference type="InterPro" id="IPR042095">
    <property type="entry name" value="SUMF_sf"/>
</dbReference>